<evidence type="ECO:0000313" key="7">
    <source>
        <dbReference type="EMBL" id="TFB13671.1"/>
    </source>
</evidence>
<sequence length="358" mass="41726">MPIQRQTQVDYEVLCYELGVTVEELLELVKKKDIHLSKKLSSVSLNQVIDEYNDNLARLRSTGRRSESTLNTYRNFLKRVKDYVLTHYPDLQINEFNENTILEILEKSQPRKSETLAANTLNKYMAIMRSMLGYAFESGYTDKDLKYKLPIQTDTSLPRYLNDEQVEKVLKGALQKTYGYRKRAMLIFLLGTGCRVSELTNLKLEDFNMDENIIFIRKGKGNKERYVPIFKEVKNAITQYLKISGVTEWKPGLNGYLFSQDEGHVREKKVLDRSVQYLVRGLFDDIGLGKNYTVHSFRHTFAVNCLKFGMKESYLMQILGHEDPHTTAKYTKLFPADLKEEIMKGYPFPFEKLLNELI</sequence>
<gene>
    <name evidence="7" type="ORF">E3U55_15550</name>
</gene>
<feature type="domain" description="Core-binding (CB)" evidence="6">
    <location>
        <begin position="46"/>
        <end position="136"/>
    </location>
</feature>
<dbReference type="PROSITE" id="PS51898">
    <property type="entry name" value="TYR_RECOMBINASE"/>
    <property type="match status" value="1"/>
</dbReference>
<dbReference type="InterPro" id="IPR050090">
    <property type="entry name" value="Tyrosine_recombinase_XerCD"/>
</dbReference>
<dbReference type="Proteomes" id="UP000297975">
    <property type="component" value="Unassembled WGS sequence"/>
</dbReference>
<dbReference type="SUPFAM" id="SSF56349">
    <property type="entry name" value="DNA breaking-rejoining enzymes"/>
    <property type="match status" value="1"/>
</dbReference>
<dbReference type="InterPro" id="IPR011010">
    <property type="entry name" value="DNA_brk_join_enz"/>
</dbReference>
<comment type="similarity">
    <text evidence="1">Belongs to the 'phage' integrase family.</text>
</comment>
<proteinExistence type="inferred from homology"/>
<dbReference type="Pfam" id="PF13102">
    <property type="entry name" value="Phage_int_SAM_5"/>
    <property type="match status" value="1"/>
</dbReference>
<dbReference type="Gene3D" id="1.10.443.10">
    <property type="entry name" value="Intergrase catalytic core"/>
    <property type="match status" value="1"/>
</dbReference>
<dbReference type="CDD" id="cd00397">
    <property type="entry name" value="DNA_BRE_C"/>
    <property type="match status" value="1"/>
</dbReference>
<evidence type="ECO:0000313" key="8">
    <source>
        <dbReference type="Proteomes" id="UP000297975"/>
    </source>
</evidence>
<evidence type="ECO:0000256" key="4">
    <source>
        <dbReference type="PROSITE-ProRule" id="PRU01248"/>
    </source>
</evidence>
<accession>A0A4Y8ICI2</accession>
<dbReference type="AlphaFoldDB" id="A0A4Y8ICI2"/>
<keyword evidence="8" id="KW-1185">Reference proteome</keyword>
<dbReference type="PANTHER" id="PTHR30349:SF64">
    <property type="entry name" value="PROPHAGE INTEGRASE INTD-RELATED"/>
    <property type="match status" value="1"/>
</dbReference>
<dbReference type="InterPro" id="IPR025269">
    <property type="entry name" value="SAM-like_dom"/>
</dbReference>
<feature type="domain" description="Tyr recombinase" evidence="5">
    <location>
        <begin position="156"/>
        <end position="343"/>
    </location>
</feature>
<dbReference type="GO" id="GO:0006310">
    <property type="term" value="P:DNA recombination"/>
    <property type="evidence" value="ECO:0007669"/>
    <property type="project" value="UniProtKB-KW"/>
</dbReference>
<keyword evidence="3" id="KW-0233">DNA recombination</keyword>
<evidence type="ECO:0000259" key="6">
    <source>
        <dbReference type="PROSITE" id="PS51900"/>
    </source>
</evidence>
<dbReference type="RefSeq" id="WP_134341404.1">
    <property type="nucleotide sequence ID" value="NZ_SOPW01000023.1"/>
</dbReference>
<dbReference type="PANTHER" id="PTHR30349">
    <property type="entry name" value="PHAGE INTEGRASE-RELATED"/>
    <property type="match status" value="1"/>
</dbReference>
<dbReference type="Gene3D" id="1.10.150.130">
    <property type="match status" value="1"/>
</dbReference>
<protein>
    <recommendedName>
        <fullName evidence="9">Integrase</fullName>
    </recommendedName>
</protein>
<dbReference type="EMBL" id="SOPW01000023">
    <property type="protein sequence ID" value="TFB13671.1"/>
    <property type="molecule type" value="Genomic_DNA"/>
</dbReference>
<evidence type="ECO:0008006" key="9">
    <source>
        <dbReference type="Google" id="ProtNLM"/>
    </source>
</evidence>
<reference evidence="7 8" key="1">
    <citation type="submission" date="2019-03" db="EMBL/GenBank/DDBJ databases">
        <authorList>
            <person name="He R.-H."/>
        </authorList>
    </citation>
    <scope>NUCLEOTIDE SEQUENCE [LARGE SCALE GENOMIC DNA]</scope>
    <source>
        <strain evidence="8">SH 714</strain>
    </source>
</reference>
<organism evidence="7 8">
    <name type="scientific">Filobacillus milosensis</name>
    <dbReference type="NCBI Taxonomy" id="94137"/>
    <lineage>
        <taxon>Bacteria</taxon>
        <taxon>Bacillati</taxon>
        <taxon>Bacillota</taxon>
        <taxon>Bacilli</taxon>
        <taxon>Bacillales</taxon>
        <taxon>Bacillaceae</taxon>
        <taxon>Filobacillus</taxon>
    </lineage>
</organism>
<dbReference type="InterPro" id="IPR002104">
    <property type="entry name" value="Integrase_catalytic"/>
</dbReference>
<dbReference type="GO" id="GO:0003677">
    <property type="term" value="F:DNA binding"/>
    <property type="evidence" value="ECO:0007669"/>
    <property type="project" value="UniProtKB-UniRule"/>
</dbReference>
<dbReference type="Pfam" id="PF00589">
    <property type="entry name" value="Phage_integrase"/>
    <property type="match status" value="1"/>
</dbReference>
<dbReference type="OrthoDB" id="9766545at2"/>
<evidence type="ECO:0000256" key="1">
    <source>
        <dbReference type="ARBA" id="ARBA00008857"/>
    </source>
</evidence>
<dbReference type="InterPro" id="IPR010998">
    <property type="entry name" value="Integrase_recombinase_N"/>
</dbReference>
<evidence type="ECO:0000256" key="2">
    <source>
        <dbReference type="ARBA" id="ARBA00023125"/>
    </source>
</evidence>
<evidence type="ECO:0000259" key="5">
    <source>
        <dbReference type="PROSITE" id="PS51898"/>
    </source>
</evidence>
<keyword evidence="2 4" id="KW-0238">DNA-binding</keyword>
<dbReference type="InterPro" id="IPR013762">
    <property type="entry name" value="Integrase-like_cat_sf"/>
</dbReference>
<comment type="caution">
    <text evidence="7">The sequence shown here is derived from an EMBL/GenBank/DDBJ whole genome shotgun (WGS) entry which is preliminary data.</text>
</comment>
<name>A0A4Y8ICI2_9BACI</name>
<evidence type="ECO:0000256" key="3">
    <source>
        <dbReference type="ARBA" id="ARBA00023172"/>
    </source>
</evidence>
<dbReference type="InterPro" id="IPR044068">
    <property type="entry name" value="CB"/>
</dbReference>
<dbReference type="PROSITE" id="PS51900">
    <property type="entry name" value="CB"/>
    <property type="match status" value="1"/>
</dbReference>
<dbReference type="GO" id="GO:0015074">
    <property type="term" value="P:DNA integration"/>
    <property type="evidence" value="ECO:0007669"/>
    <property type="project" value="InterPro"/>
</dbReference>